<keyword evidence="4" id="KW-1185">Reference proteome</keyword>
<dbReference type="EMBL" id="CP006939">
    <property type="protein sequence ID" value="AHC16827.1"/>
    <property type="molecule type" value="Genomic_DNA"/>
</dbReference>
<keyword evidence="3" id="KW-0436">Ligase</keyword>
<dbReference type="PATRIC" id="fig|1307761.3.peg.3480"/>
<evidence type="ECO:0000313" key="3">
    <source>
        <dbReference type="EMBL" id="AHC16827.1"/>
    </source>
</evidence>
<dbReference type="GO" id="GO:0050567">
    <property type="term" value="F:glutaminyl-tRNA synthase (glutamine-hydrolyzing) activity"/>
    <property type="evidence" value="ECO:0007669"/>
    <property type="project" value="UniProtKB-EC"/>
</dbReference>
<evidence type="ECO:0000259" key="2">
    <source>
        <dbReference type="Pfam" id="PF01425"/>
    </source>
</evidence>
<dbReference type="InterPro" id="IPR036928">
    <property type="entry name" value="AS_sf"/>
</dbReference>
<accession>V5WLJ6</accession>
<name>V5WLJ6_9SPIO</name>
<dbReference type="Proteomes" id="UP000018680">
    <property type="component" value="Chromosome"/>
</dbReference>
<feature type="region of interest" description="Disordered" evidence="1">
    <location>
        <begin position="36"/>
        <end position="65"/>
    </location>
</feature>
<dbReference type="PANTHER" id="PTHR11895:SF151">
    <property type="entry name" value="GLUTAMYL-TRNA(GLN) AMIDOTRANSFERASE SUBUNIT A"/>
    <property type="match status" value="1"/>
</dbReference>
<dbReference type="PANTHER" id="PTHR11895">
    <property type="entry name" value="TRANSAMIDASE"/>
    <property type="match status" value="1"/>
</dbReference>
<dbReference type="STRING" id="1307761.L21SP2_3491"/>
<reference evidence="3 4" key="1">
    <citation type="journal article" date="2015" name="Stand. Genomic Sci.">
        <title>Complete genome sequence and description of Salinispira pacifica gen. nov., sp. nov., a novel spirochaete isolated form a hypersaline microbial mat.</title>
        <authorList>
            <person name="Ben Hania W."/>
            <person name="Joseph M."/>
            <person name="Schumann P."/>
            <person name="Bunk B."/>
            <person name="Fiebig A."/>
            <person name="Sproer C."/>
            <person name="Klenk H.P."/>
            <person name="Fardeau M.L."/>
            <person name="Spring S."/>
        </authorList>
    </citation>
    <scope>NUCLEOTIDE SEQUENCE [LARGE SCALE GENOMIC DNA]</scope>
    <source>
        <strain evidence="3 4">L21-RPul-D2</strain>
    </source>
</reference>
<dbReference type="InterPro" id="IPR000120">
    <property type="entry name" value="Amidase"/>
</dbReference>
<sequence>MKDWKASTREGLAEYRKFVTDRDAAVSAFLHFSPKEQNVQPAAGDAAGNNSQSNPDNNSSNNSLENLPYAVKDNIAVKNMPLSCGSKFLEHFVSPYDATVIQRLSAHGAVPAGKTNMDEFGMGSSNDNSALQQSHNPWDLSRVCGGRREVRRRRWLQVWYRLPWVQIPEGLCVSRQHSAEFTD</sequence>
<dbReference type="SUPFAM" id="SSF75304">
    <property type="entry name" value="Amidase signature (AS) enzymes"/>
    <property type="match status" value="1"/>
</dbReference>
<dbReference type="GO" id="GO:0050566">
    <property type="term" value="F:asparaginyl-tRNA synthase (glutamine-hydrolyzing) activity"/>
    <property type="evidence" value="ECO:0007669"/>
    <property type="project" value="UniProtKB-EC"/>
</dbReference>
<dbReference type="Gene3D" id="3.90.1300.10">
    <property type="entry name" value="Amidase signature (AS) domain"/>
    <property type="match status" value="1"/>
</dbReference>
<dbReference type="EC" id="6.3.5.7" evidence="3"/>
<feature type="domain" description="Amidase" evidence="2">
    <location>
        <begin position="54"/>
        <end position="146"/>
    </location>
</feature>
<dbReference type="HOGENOM" id="CLU_1474195_0_0_12"/>
<dbReference type="Pfam" id="PF01425">
    <property type="entry name" value="Amidase"/>
    <property type="match status" value="1"/>
</dbReference>
<dbReference type="EC" id="6.3.5.6" evidence="3"/>
<feature type="compositionally biased region" description="Low complexity" evidence="1">
    <location>
        <begin position="49"/>
        <end position="65"/>
    </location>
</feature>
<protein>
    <submittedName>
        <fullName evidence="3">Aspartyl-tRNA(Asn) amidotransferase subunit A, Glutamyl-tRNA(Gln) amidotransferase subunit A</fullName>
        <ecNumber evidence="3">6.3.5.6</ecNumber>
        <ecNumber evidence="3">6.3.5.7</ecNumber>
    </submittedName>
</protein>
<evidence type="ECO:0000256" key="1">
    <source>
        <dbReference type="SAM" id="MobiDB-lite"/>
    </source>
</evidence>
<evidence type="ECO:0000313" key="4">
    <source>
        <dbReference type="Proteomes" id="UP000018680"/>
    </source>
</evidence>
<dbReference type="eggNOG" id="COG0154">
    <property type="taxonomic scope" value="Bacteria"/>
</dbReference>
<dbReference type="GO" id="GO:0016740">
    <property type="term" value="F:transferase activity"/>
    <property type="evidence" value="ECO:0007669"/>
    <property type="project" value="UniProtKB-KW"/>
</dbReference>
<keyword evidence="3" id="KW-0808">Transferase</keyword>
<organism evidence="3 4">
    <name type="scientific">Salinispira pacifica</name>
    <dbReference type="NCBI Taxonomy" id="1307761"/>
    <lineage>
        <taxon>Bacteria</taxon>
        <taxon>Pseudomonadati</taxon>
        <taxon>Spirochaetota</taxon>
        <taxon>Spirochaetia</taxon>
        <taxon>Spirochaetales</taxon>
        <taxon>Spirochaetaceae</taxon>
        <taxon>Salinispira</taxon>
    </lineage>
</organism>
<proteinExistence type="predicted"/>
<dbReference type="AlphaFoldDB" id="V5WLJ6"/>
<dbReference type="KEGG" id="slr:L21SP2_3491"/>
<gene>
    <name evidence="3" type="ORF">L21SP2_3491</name>
</gene>
<dbReference type="InterPro" id="IPR023631">
    <property type="entry name" value="Amidase_dom"/>
</dbReference>